<dbReference type="InterPro" id="IPR008979">
    <property type="entry name" value="Galactose-bd-like_sf"/>
</dbReference>
<dbReference type="AlphaFoldDB" id="A0AA38RDL6"/>
<dbReference type="SUPFAM" id="SSF49785">
    <property type="entry name" value="Galactose-binding domain-like"/>
    <property type="match status" value="1"/>
</dbReference>
<evidence type="ECO:0000313" key="3">
    <source>
        <dbReference type="Proteomes" id="UP001174694"/>
    </source>
</evidence>
<proteinExistence type="predicted"/>
<protein>
    <submittedName>
        <fullName evidence="2">Uncharacterized protein</fullName>
    </submittedName>
</protein>
<evidence type="ECO:0000313" key="2">
    <source>
        <dbReference type="EMBL" id="KAJ9134272.1"/>
    </source>
</evidence>
<organism evidence="2 3">
    <name type="scientific">Pleurostoma richardsiae</name>
    <dbReference type="NCBI Taxonomy" id="41990"/>
    <lineage>
        <taxon>Eukaryota</taxon>
        <taxon>Fungi</taxon>
        <taxon>Dikarya</taxon>
        <taxon>Ascomycota</taxon>
        <taxon>Pezizomycotina</taxon>
        <taxon>Sordariomycetes</taxon>
        <taxon>Sordariomycetidae</taxon>
        <taxon>Calosphaeriales</taxon>
        <taxon>Pleurostomataceae</taxon>
        <taxon>Pleurostoma</taxon>
    </lineage>
</organism>
<sequence length="255" mass="26385">MHFNIVSRSCLLGGSLLASLVNADCHANNCYRALFPCPTESLSALAAATSYCATITQGTVTATNFPSRATSACGTDPSPYISACACGQTCAPACPAPTVGILPDGDFECTAVSPWRYEILDSSARVEVGPPANTGARSFGAVLTASPATAEQGVSVRLESRPLPVKAGRSYLLGFALWFSGPDVGFAGVKFNGVPVKTVDARDVPPTGEFHSSNATYTAPAGKDTTVTVAFEFLFDAARVSSGSQRVDTITLVEL</sequence>
<gene>
    <name evidence="2" type="ORF">NKR23_g10198</name>
</gene>
<dbReference type="Proteomes" id="UP001174694">
    <property type="component" value="Unassembled WGS sequence"/>
</dbReference>
<dbReference type="Gene3D" id="2.60.120.260">
    <property type="entry name" value="Galactose-binding domain-like"/>
    <property type="match status" value="1"/>
</dbReference>
<keyword evidence="3" id="KW-1185">Reference proteome</keyword>
<evidence type="ECO:0000256" key="1">
    <source>
        <dbReference type="SAM" id="SignalP"/>
    </source>
</evidence>
<keyword evidence="1" id="KW-0732">Signal</keyword>
<feature type="signal peptide" evidence="1">
    <location>
        <begin position="1"/>
        <end position="23"/>
    </location>
</feature>
<comment type="caution">
    <text evidence="2">The sequence shown here is derived from an EMBL/GenBank/DDBJ whole genome shotgun (WGS) entry which is preliminary data.</text>
</comment>
<name>A0AA38RDL6_9PEZI</name>
<dbReference type="EMBL" id="JANBVO010000044">
    <property type="protein sequence ID" value="KAJ9134272.1"/>
    <property type="molecule type" value="Genomic_DNA"/>
</dbReference>
<accession>A0AA38RDL6</accession>
<reference evidence="2" key="1">
    <citation type="submission" date="2022-07" db="EMBL/GenBank/DDBJ databases">
        <title>Fungi with potential for degradation of polypropylene.</title>
        <authorList>
            <person name="Gostincar C."/>
        </authorList>
    </citation>
    <scope>NUCLEOTIDE SEQUENCE</scope>
    <source>
        <strain evidence="2">EXF-13308</strain>
    </source>
</reference>
<feature type="chain" id="PRO_5041235573" evidence="1">
    <location>
        <begin position="24"/>
        <end position="255"/>
    </location>
</feature>